<dbReference type="InterPro" id="IPR000705">
    <property type="entry name" value="Galactokinase"/>
</dbReference>
<dbReference type="GO" id="GO:0004335">
    <property type="term" value="F:galactokinase activity"/>
    <property type="evidence" value="ECO:0007669"/>
    <property type="project" value="UniProtKB-EC"/>
</dbReference>
<feature type="non-terminal residue" evidence="4">
    <location>
        <position position="125"/>
    </location>
</feature>
<dbReference type="PANTHER" id="PTHR10457">
    <property type="entry name" value="MEVALONATE KINASE/GALACTOKINASE"/>
    <property type="match status" value="1"/>
</dbReference>
<dbReference type="EC" id="2.7.1.6" evidence="4"/>
<evidence type="ECO:0000256" key="1">
    <source>
        <dbReference type="ARBA" id="ARBA00022741"/>
    </source>
</evidence>
<name>A0A0Q9XU23_9BACI</name>
<evidence type="ECO:0000313" key="5">
    <source>
        <dbReference type="Proteomes" id="UP000053881"/>
    </source>
</evidence>
<dbReference type="InterPro" id="IPR020568">
    <property type="entry name" value="Ribosomal_Su5_D2-typ_SF"/>
</dbReference>
<dbReference type="PRINTS" id="PR00473">
    <property type="entry name" value="GALCTOKINASE"/>
</dbReference>
<organism evidence="4 5">
    <name type="scientific">Lederbergia galactosidilytica</name>
    <dbReference type="NCBI Taxonomy" id="217031"/>
    <lineage>
        <taxon>Bacteria</taxon>
        <taxon>Bacillati</taxon>
        <taxon>Bacillota</taxon>
        <taxon>Bacilli</taxon>
        <taxon>Bacillales</taxon>
        <taxon>Bacillaceae</taxon>
        <taxon>Lederbergia</taxon>
    </lineage>
</organism>
<proteinExistence type="predicted"/>
<dbReference type="AlphaFoldDB" id="A0A0Q9XU23"/>
<comment type="caution">
    <text evidence="4">The sequence shown here is derived from an EMBL/GenBank/DDBJ whole genome shotgun (WGS) entry which is preliminary data.</text>
</comment>
<dbReference type="PATRIC" id="fig|217031.4.peg.5129"/>
<dbReference type="InterPro" id="IPR014721">
    <property type="entry name" value="Ribsml_uS5_D2-typ_fold_subgr"/>
</dbReference>
<gene>
    <name evidence="4" type="ORF">ACA29_15135</name>
</gene>
<protein>
    <submittedName>
        <fullName evidence="4">Galactokinase</fullName>
        <ecNumber evidence="4">2.7.1.6</ecNumber>
    </submittedName>
</protein>
<keyword evidence="1" id="KW-0547">Nucleotide-binding</keyword>
<dbReference type="PRINTS" id="PR00959">
    <property type="entry name" value="MEVGALKINASE"/>
</dbReference>
<dbReference type="InterPro" id="IPR019539">
    <property type="entry name" value="GalKase_N"/>
</dbReference>
<dbReference type="Pfam" id="PF10509">
    <property type="entry name" value="GalKase_gal_bdg"/>
    <property type="match status" value="1"/>
</dbReference>
<dbReference type="EMBL" id="LGPB01000113">
    <property type="protein sequence ID" value="KRG11725.1"/>
    <property type="molecule type" value="Genomic_DNA"/>
</dbReference>
<evidence type="ECO:0000256" key="2">
    <source>
        <dbReference type="ARBA" id="ARBA00022840"/>
    </source>
</evidence>
<keyword evidence="4" id="KW-0808">Transferase</keyword>
<dbReference type="GO" id="GO:0005829">
    <property type="term" value="C:cytosol"/>
    <property type="evidence" value="ECO:0007669"/>
    <property type="project" value="TreeGrafter"/>
</dbReference>
<dbReference type="GO" id="GO:0006012">
    <property type="term" value="P:galactose metabolic process"/>
    <property type="evidence" value="ECO:0007669"/>
    <property type="project" value="InterPro"/>
</dbReference>
<evidence type="ECO:0000259" key="3">
    <source>
        <dbReference type="Pfam" id="PF10509"/>
    </source>
</evidence>
<accession>A0A0Q9XU23</accession>
<dbReference type="Proteomes" id="UP000053881">
    <property type="component" value="Unassembled WGS sequence"/>
</dbReference>
<dbReference type="PANTHER" id="PTHR10457:SF7">
    <property type="entry name" value="GALACTOKINASE-RELATED"/>
    <property type="match status" value="1"/>
</dbReference>
<dbReference type="SUPFAM" id="SSF54211">
    <property type="entry name" value="Ribosomal protein S5 domain 2-like"/>
    <property type="match status" value="1"/>
</dbReference>
<dbReference type="InterPro" id="IPR019741">
    <property type="entry name" value="Galactokinase_CS"/>
</dbReference>
<keyword evidence="2" id="KW-0067">ATP-binding</keyword>
<feature type="domain" description="Galactokinase N-terminal" evidence="3">
    <location>
        <begin position="9"/>
        <end position="58"/>
    </location>
</feature>
<dbReference type="PROSITE" id="PS00106">
    <property type="entry name" value="GALACTOKINASE"/>
    <property type="match status" value="1"/>
</dbReference>
<dbReference type="GO" id="GO:0005524">
    <property type="term" value="F:ATP binding"/>
    <property type="evidence" value="ECO:0007669"/>
    <property type="project" value="UniProtKB-KW"/>
</dbReference>
<evidence type="ECO:0000313" key="4">
    <source>
        <dbReference type="EMBL" id="KRG11725.1"/>
    </source>
</evidence>
<sequence>MENLEMLKQEFEKIYGDSKNVRVFFAPGRVNLIGEHTDYNGGHVFPCALDVGTTALVKTREDHLIRFYSMNFVEKGIVEVNLDELVYKESDNWVNYPKGVIDVFQKAGHKLTSGLDVLYFGNIPN</sequence>
<reference evidence="4 5" key="1">
    <citation type="submission" date="2015-06" db="EMBL/GenBank/DDBJ databases">
        <title>Genome sequencing project of Bacillus galactosidilyticus PL133.</title>
        <authorList>
            <person name="Gaiero J."/>
            <person name="Nicol R."/>
            <person name="Habash M."/>
        </authorList>
    </citation>
    <scope>NUCLEOTIDE SEQUENCE [LARGE SCALE GENOMIC DNA]</scope>
    <source>
        <strain evidence="4 5">PL133</strain>
    </source>
</reference>
<dbReference type="Gene3D" id="3.30.230.10">
    <property type="match status" value="1"/>
</dbReference>
<keyword evidence="4" id="KW-0418">Kinase</keyword>